<evidence type="ECO:0000256" key="1">
    <source>
        <dbReference type="SAM" id="MobiDB-lite"/>
    </source>
</evidence>
<protein>
    <submittedName>
        <fullName evidence="2">Uncharacterized protein</fullName>
    </submittedName>
</protein>
<dbReference type="KEGG" id="pfer:IRI77_14755"/>
<proteinExistence type="predicted"/>
<evidence type="ECO:0000313" key="2">
    <source>
        <dbReference type="EMBL" id="QOY91153.1"/>
    </source>
</evidence>
<dbReference type="RefSeq" id="WP_194452807.1">
    <property type="nucleotide sequence ID" value="NZ_CP063849.1"/>
</dbReference>
<accession>A0A7S7NWN0</accession>
<organism evidence="2 3">
    <name type="scientific">Paludibaculum fermentans</name>
    <dbReference type="NCBI Taxonomy" id="1473598"/>
    <lineage>
        <taxon>Bacteria</taxon>
        <taxon>Pseudomonadati</taxon>
        <taxon>Acidobacteriota</taxon>
        <taxon>Terriglobia</taxon>
        <taxon>Bryobacterales</taxon>
        <taxon>Bryobacteraceae</taxon>
        <taxon>Paludibaculum</taxon>
    </lineage>
</organism>
<dbReference type="Proteomes" id="UP000593892">
    <property type="component" value="Chromosome"/>
</dbReference>
<sequence>MENQQPLIAFFLQPYPISQTGPTNSDHEEYSSERQLNVGVDGLPLHLARSSSPPTSCYTPGHTIPAGYTPSGKYKSSTIVPGKTDKRAGR</sequence>
<dbReference type="EMBL" id="CP063849">
    <property type="protein sequence ID" value="QOY91153.1"/>
    <property type="molecule type" value="Genomic_DNA"/>
</dbReference>
<evidence type="ECO:0000313" key="3">
    <source>
        <dbReference type="Proteomes" id="UP000593892"/>
    </source>
</evidence>
<name>A0A7S7NWN0_PALFE</name>
<feature type="region of interest" description="Disordered" evidence="1">
    <location>
        <begin position="50"/>
        <end position="90"/>
    </location>
</feature>
<keyword evidence="3" id="KW-1185">Reference proteome</keyword>
<dbReference type="AlphaFoldDB" id="A0A7S7NWN0"/>
<reference evidence="2 3" key="1">
    <citation type="submission" date="2020-10" db="EMBL/GenBank/DDBJ databases">
        <title>Complete genome sequence of Paludibaculum fermentans P105T, a facultatively anaerobic acidobacterium capable of dissimilatory Fe(III) reduction.</title>
        <authorList>
            <person name="Dedysh S.N."/>
            <person name="Beletsky A.V."/>
            <person name="Kulichevskaya I.S."/>
            <person name="Mardanov A.V."/>
            <person name="Ravin N.V."/>
        </authorList>
    </citation>
    <scope>NUCLEOTIDE SEQUENCE [LARGE SCALE GENOMIC DNA]</scope>
    <source>
        <strain evidence="2 3">P105</strain>
    </source>
</reference>
<gene>
    <name evidence="2" type="ORF">IRI77_14755</name>
</gene>